<accession>A0A0E4H3W1</accession>
<dbReference type="SUPFAM" id="SSF49785">
    <property type="entry name" value="Galactose-binding domain-like"/>
    <property type="match status" value="1"/>
</dbReference>
<reference evidence="2" key="1">
    <citation type="submission" date="2015-03" db="EMBL/GenBank/DDBJ databases">
        <authorList>
            <person name="Urmite Genomes"/>
        </authorList>
    </citation>
    <scope>NUCLEOTIDE SEQUENCE [LARGE SCALE GENOMIC DNA]</scope>
    <source>
        <strain evidence="2">FF10</strain>
    </source>
</reference>
<dbReference type="Gene3D" id="2.60.120.260">
    <property type="entry name" value="Galactose-binding domain-like"/>
    <property type="match status" value="1"/>
</dbReference>
<dbReference type="EMBL" id="CTEN01000001">
    <property type="protein sequence ID" value="CQR24172.1"/>
    <property type="molecule type" value="Genomic_DNA"/>
</dbReference>
<sequence>MKIFILTDEEKIDQGLENTSLSRPIPFSQDWEISMIDVKGKLVHNRKTKALPILAREFPTFSGTITYRTNFQLEKIGVCCLTIERVFDGAVVYLNGQKVDTLIAPPYQLLLESQLRVGQNELVIEVPTTADRQLADATLLLNQFEPMEPIGMIGEVPLFQKE</sequence>
<proteinExistence type="predicted"/>
<keyword evidence="2" id="KW-1185">Reference proteome</keyword>
<dbReference type="AlphaFoldDB" id="A0A0E4H3W1"/>
<dbReference type="STRING" id="1608583.BN1356_00533"/>
<organism evidence="1 2">
    <name type="scientific">Streptococcus varani</name>
    <dbReference type="NCBI Taxonomy" id="1608583"/>
    <lineage>
        <taxon>Bacteria</taxon>
        <taxon>Bacillati</taxon>
        <taxon>Bacillota</taxon>
        <taxon>Bacilli</taxon>
        <taxon>Lactobacillales</taxon>
        <taxon>Streptococcaceae</taxon>
        <taxon>Streptococcus</taxon>
    </lineage>
</organism>
<protein>
    <recommendedName>
        <fullName evidence="3">Beta-galactosidase/beta-glucuronidase</fullName>
    </recommendedName>
</protein>
<evidence type="ECO:0008006" key="3">
    <source>
        <dbReference type="Google" id="ProtNLM"/>
    </source>
</evidence>
<dbReference type="Proteomes" id="UP000198604">
    <property type="component" value="Unassembled WGS sequence"/>
</dbReference>
<evidence type="ECO:0000313" key="2">
    <source>
        <dbReference type="Proteomes" id="UP000198604"/>
    </source>
</evidence>
<name>A0A0E4H3W1_9STRE</name>
<evidence type="ECO:0000313" key="1">
    <source>
        <dbReference type="EMBL" id="CQR24172.1"/>
    </source>
</evidence>
<dbReference type="InterPro" id="IPR008979">
    <property type="entry name" value="Galactose-bd-like_sf"/>
</dbReference>
<gene>
    <name evidence="1" type="ORF">BN1356_00533</name>
</gene>